<dbReference type="Proteomes" id="UP000504636">
    <property type="component" value="Unplaced"/>
</dbReference>
<reference evidence="1 3" key="1">
    <citation type="journal article" date="2020" name="Stud. Mycol.">
        <title>101 Dothideomycetes genomes: a test case for predicting lifestyles and emergence of pathogens.</title>
        <authorList>
            <person name="Haridas S."/>
            <person name="Albert R."/>
            <person name="Binder M."/>
            <person name="Bloem J."/>
            <person name="Labutti K."/>
            <person name="Salamov A."/>
            <person name="Andreopoulos B."/>
            <person name="Baker S."/>
            <person name="Barry K."/>
            <person name="Bills G."/>
            <person name="Bluhm B."/>
            <person name="Cannon C."/>
            <person name="Castanera R."/>
            <person name="Culley D."/>
            <person name="Daum C."/>
            <person name="Ezra D."/>
            <person name="Gonzalez J."/>
            <person name="Henrissat B."/>
            <person name="Kuo A."/>
            <person name="Liang C."/>
            <person name="Lipzen A."/>
            <person name="Lutzoni F."/>
            <person name="Magnuson J."/>
            <person name="Mondo S."/>
            <person name="Nolan M."/>
            <person name="Ohm R."/>
            <person name="Pangilinan J."/>
            <person name="Park H.-J."/>
            <person name="Ramirez L."/>
            <person name="Alfaro M."/>
            <person name="Sun H."/>
            <person name="Tritt A."/>
            <person name="Yoshinaga Y."/>
            <person name="Zwiers L.-H."/>
            <person name="Turgeon B."/>
            <person name="Goodwin S."/>
            <person name="Spatafora J."/>
            <person name="Crous P."/>
            <person name="Grigoriev I."/>
        </authorList>
    </citation>
    <scope>NUCLEOTIDE SEQUENCE</scope>
    <source>
        <strain evidence="1 3">CBS 304.34</strain>
    </source>
</reference>
<reference evidence="3" key="2">
    <citation type="submission" date="2020-04" db="EMBL/GenBank/DDBJ databases">
        <authorList>
            <consortium name="NCBI Genome Project"/>
        </authorList>
    </citation>
    <scope>NUCLEOTIDE SEQUENCE</scope>
    <source>
        <strain evidence="3">CBS 304.34</strain>
    </source>
</reference>
<gene>
    <name evidence="1 3" type="ORF">BDZ99DRAFT_560251</name>
</gene>
<reference evidence="3" key="3">
    <citation type="submission" date="2025-04" db="UniProtKB">
        <authorList>
            <consortium name="RefSeq"/>
        </authorList>
    </citation>
    <scope>IDENTIFICATION</scope>
    <source>
        <strain evidence="3">CBS 304.34</strain>
    </source>
</reference>
<name>A0A6A6YTB4_9PEZI</name>
<accession>A0A6A6YTB4</accession>
<protein>
    <submittedName>
        <fullName evidence="1 3">Uncharacterized protein</fullName>
    </submittedName>
</protein>
<evidence type="ECO:0000313" key="1">
    <source>
        <dbReference type="EMBL" id="KAF2811808.1"/>
    </source>
</evidence>
<dbReference type="RefSeq" id="XP_033578772.1">
    <property type="nucleotide sequence ID" value="XM_033727289.1"/>
</dbReference>
<proteinExistence type="predicted"/>
<sequence length="253" mass="28600">MKVASLGPQLSTLAISALREPFLATFPEVLLSTQSSRDFLQDFTWSANFTSYTGLVEQYSQRKLSYRTDALNAFSGIVDLSQAGTPPDSDPDSTLTFDVLHFTTETTKRSSFYFTCMRLARALPSGKSNCLPNWTPLFETESMTRHCGILYAGDRVPILHPDDGSYEYILLSRSLYPGDTAEGKLPPEFTYGLKINRAISDHELYEPSKWCLSNIMLIRWNTSRTRAERIAIGQVHEKAWEDAMPQNNYIELV</sequence>
<dbReference type="EMBL" id="MU003698">
    <property type="protein sequence ID" value="KAF2811808.1"/>
    <property type="molecule type" value="Genomic_DNA"/>
</dbReference>
<keyword evidence="2" id="KW-1185">Reference proteome</keyword>
<organism evidence="1">
    <name type="scientific">Mytilinidion resinicola</name>
    <dbReference type="NCBI Taxonomy" id="574789"/>
    <lineage>
        <taxon>Eukaryota</taxon>
        <taxon>Fungi</taxon>
        <taxon>Dikarya</taxon>
        <taxon>Ascomycota</taxon>
        <taxon>Pezizomycotina</taxon>
        <taxon>Dothideomycetes</taxon>
        <taxon>Pleosporomycetidae</taxon>
        <taxon>Mytilinidiales</taxon>
        <taxon>Mytilinidiaceae</taxon>
        <taxon>Mytilinidion</taxon>
    </lineage>
</organism>
<dbReference type="GeneID" id="54468182"/>
<evidence type="ECO:0000313" key="3">
    <source>
        <dbReference type="RefSeq" id="XP_033578772.1"/>
    </source>
</evidence>
<evidence type="ECO:0000313" key="2">
    <source>
        <dbReference type="Proteomes" id="UP000504636"/>
    </source>
</evidence>
<dbReference type="AlphaFoldDB" id="A0A6A6YTB4"/>